<feature type="active site" description="Proton donor" evidence="10 12">
    <location>
        <position position="174"/>
    </location>
</feature>
<evidence type="ECO:0000256" key="12">
    <source>
        <dbReference type="PIRSR" id="PIRSR001461-1"/>
    </source>
</evidence>
<dbReference type="GO" id="GO:0006098">
    <property type="term" value="P:pentose-phosphate shunt"/>
    <property type="evidence" value="ECO:0007669"/>
    <property type="project" value="UniProtKB-UniRule"/>
</dbReference>
<dbReference type="GO" id="GO:0046872">
    <property type="term" value="F:metal ion binding"/>
    <property type="evidence" value="ECO:0007669"/>
    <property type="project" value="UniProtKB-UniRule"/>
</dbReference>
<dbReference type="RefSeq" id="WP_238722796.1">
    <property type="nucleotide sequence ID" value="NZ_JAHQCW010000040.1"/>
</dbReference>
<comment type="cofactor">
    <cofactor evidence="4">
        <name>Zn(2+)</name>
        <dbReference type="ChEBI" id="CHEBI:29105"/>
    </cofactor>
</comment>
<evidence type="ECO:0000256" key="3">
    <source>
        <dbReference type="ARBA" id="ARBA00001941"/>
    </source>
</evidence>
<organism evidence="15 16">
    <name type="scientific">Diplocloster agilis</name>
    <dbReference type="NCBI Taxonomy" id="2850323"/>
    <lineage>
        <taxon>Bacteria</taxon>
        <taxon>Bacillati</taxon>
        <taxon>Bacillota</taxon>
        <taxon>Clostridia</taxon>
        <taxon>Lachnospirales</taxon>
        <taxon>Lachnospiraceae</taxon>
        <taxon>Diplocloster</taxon>
    </lineage>
</organism>
<comment type="pathway">
    <text evidence="10">Carbohydrate degradation.</text>
</comment>
<keyword evidence="13" id="KW-0170">Cobalt</keyword>
<evidence type="ECO:0000256" key="13">
    <source>
        <dbReference type="PIRSR" id="PIRSR001461-2"/>
    </source>
</evidence>
<evidence type="ECO:0000256" key="7">
    <source>
        <dbReference type="ARBA" id="ARBA00013188"/>
    </source>
</evidence>
<dbReference type="NCBIfam" id="TIGR01163">
    <property type="entry name" value="rpe"/>
    <property type="match status" value="1"/>
</dbReference>
<keyword evidence="16" id="KW-1185">Reference proteome</keyword>
<evidence type="ECO:0000256" key="9">
    <source>
        <dbReference type="ARBA" id="ARBA00023235"/>
    </source>
</evidence>
<comment type="similarity">
    <text evidence="6 10 11">Belongs to the ribulose-phosphate 3-epimerase family.</text>
</comment>
<keyword evidence="9 10" id="KW-0413">Isomerase</keyword>
<feature type="binding site" evidence="10 14">
    <location>
        <begin position="196"/>
        <end position="197"/>
    </location>
    <ligand>
        <name>substrate</name>
    </ligand>
</feature>
<evidence type="ECO:0000256" key="2">
    <source>
        <dbReference type="ARBA" id="ARBA00001936"/>
    </source>
</evidence>
<feature type="binding site" evidence="10 13">
    <location>
        <position position="34"/>
    </location>
    <ligand>
        <name>a divalent metal cation</name>
        <dbReference type="ChEBI" id="CHEBI:60240"/>
    </ligand>
</feature>
<feature type="binding site" evidence="10 14">
    <location>
        <position position="65"/>
    </location>
    <ligand>
        <name>substrate</name>
    </ligand>
</feature>
<feature type="binding site" evidence="10">
    <location>
        <begin position="174"/>
        <end position="176"/>
    </location>
    <ligand>
        <name>substrate</name>
    </ligand>
</feature>
<evidence type="ECO:0000256" key="10">
    <source>
        <dbReference type="HAMAP-Rule" id="MF_02227"/>
    </source>
</evidence>
<evidence type="ECO:0000256" key="8">
    <source>
        <dbReference type="ARBA" id="ARBA00022723"/>
    </source>
</evidence>
<feature type="binding site" evidence="10 14">
    <location>
        <position position="7"/>
    </location>
    <ligand>
        <name>substrate</name>
    </ligand>
</feature>
<feature type="binding site" evidence="10 13">
    <location>
        <position position="174"/>
    </location>
    <ligand>
        <name>a divalent metal cation</name>
        <dbReference type="ChEBI" id="CHEBI:60240"/>
    </ligand>
</feature>
<dbReference type="Proteomes" id="UP000712157">
    <property type="component" value="Unassembled WGS sequence"/>
</dbReference>
<feature type="binding site" evidence="14">
    <location>
        <position position="176"/>
    </location>
    <ligand>
        <name>substrate</name>
    </ligand>
</feature>
<dbReference type="PIRSF" id="PIRSF001461">
    <property type="entry name" value="RPE"/>
    <property type="match status" value="1"/>
</dbReference>
<evidence type="ECO:0000256" key="11">
    <source>
        <dbReference type="PIRNR" id="PIRNR001461"/>
    </source>
</evidence>
<gene>
    <name evidence="10 15" type="primary">rpe</name>
    <name evidence="15" type="ORF">KTH89_19390</name>
</gene>
<protein>
    <recommendedName>
        <fullName evidence="7 10">Ribulose-phosphate 3-epimerase</fullName>
        <ecNumber evidence="7 10">5.1.3.1</ecNumber>
    </recommendedName>
</protein>
<keyword evidence="10 11" id="KW-0119">Carbohydrate metabolism</keyword>
<proteinExistence type="inferred from homology"/>
<dbReference type="GO" id="GO:0005737">
    <property type="term" value="C:cytoplasm"/>
    <property type="evidence" value="ECO:0007669"/>
    <property type="project" value="UniProtKB-ARBA"/>
</dbReference>
<dbReference type="InterPro" id="IPR026019">
    <property type="entry name" value="Ribul_P_3_epim"/>
</dbReference>
<dbReference type="AlphaFoldDB" id="A0A949NGC3"/>
<dbReference type="InterPro" id="IPR011060">
    <property type="entry name" value="RibuloseP-bd_barrel"/>
</dbReference>
<evidence type="ECO:0000256" key="1">
    <source>
        <dbReference type="ARBA" id="ARBA00001782"/>
    </source>
</evidence>
<dbReference type="InterPro" id="IPR000056">
    <property type="entry name" value="Ribul_P_3_epim-like"/>
</dbReference>
<keyword evidence="13" id="KW-0862">Zinc</keyword>
<dbReference type="Pfam" id="PF00834">
    <property type="entry name" value="Ribul_P_3_epim"/>
    <property type="match status" value="1"/>
</dbReference>
<dbReference type="GO" id="GO:0004750">
    <property type="term" value="F:D-ribulose-phosphate 3-epimerase activity"/>
    <property type="evidence" value="ECO:0007669"/>
    <property type="project" value="UniProtKB-UniRule"/>
</dbReference>
<evidence type="ECO:0000313" key="16">
    <source>
        <dbReference type="Proteomes" id="UP000712157"/>
    </source>
</evidence>
<dbReference type="Gene3D" id="3.20.20.70">
    <property type="entry name" value="Aldolase class I"/>
    <property type="match status" value="1"/>
</dbReference>
<dbReference type="CDD" id="cd00429">
    <property type="entry name" value="RPE"/>
    <property type="match status" value="1"/>
</dbReference>
<feature type="binding site" evidence="10 14">
    <location>
        <begin position="141"/>
        <end position="144"/>
    </location>
    <ligand>
        <name>substrate</name>
    </ligand>
</feature>
<comment type="catalytic activity">
    <reaction evidence="1 10 11">
        <text>D-ribulose 5-phosphate = D-xylulose 5-phosphate</text>
        <dbReference type="Rhea" id="RHEA:13677"/>
        <dbReference type="ChEBI" id="CHEBI:57737"/>
        <dbReference type="ChEBI" id="CHEBI:58121"/>
        <dbReference type="EC" id="5.1.3.1"/>
    </reaction>
</comment>
<sequence>MYAIAPSILSADFSALGEDVKKVENAGAQYLHIDVMDGDFVPSLSLGMPVIRSIRNKSDMIFDVHLMMSHPEPYIEEFADCGADIITVHAEACRHLHRTLRQIRDCNVKAGVSLNPATPLSVLEYVLDQTDMVLIMSVNPGFGGQSYIESSTNKIWKLREWIKREQLNVDIEVDGGVGLGNARMILDAGANILVAGSAVFNGECTANVKAFLDILNDYNE</sequence>
<evidence type="ECO:0000256" key="5">
    <source>
        <dbReference type="ARBA" id="ARBA00001954"/>
    </source>
</evidence>
<feature type="active site" description="Proton acceptor" evidence="10 12">
    <location>
        <position position="34"/>
    </location>
</feature>
<dbReference type="EMBL" id="JAHQCW010000040">
    <property type="protein sequence ID" value="MBU9738709.1"/>
    <property type="molecule type" value="Genomic_DNA"/>
</dbReference>
<evidence type="ECO:0000256" key="14">
    <source>
        <dbReference type="PIRSR" id="PIRSR001461-3"/>
    </source>
</evidence>
<dbReference type="FunFam" id="3.20.20.70:FF:000004">
    <property type="entry name" value="Ribulose-phosphate 3-epimerase"/>
    <property type="match status" value="1"/>
</dbReference>
<feature type="binding site" evidence="10 13">
    <location>
        <position position="65"/>
    </location>
    <ligand>
        <name>a divalent metal cation</name>
        <dbReference type="ChEBI" id="CHEBI:60240"/>
    </ligand>
</feature>
<dbReference type="NCBIfam" id="NF004076">
    <property type="entry name" value="PRK05581.1-4"/>
    <property type="match status" value="1"/>
</dbReference>
<dbReference type="HAMAP" id="MF_02227">
    <property type="entry name" value="RPE"/>
    <property type="match status" value="1"/>
</dbReference>
<evidence type="ECO:0000256" key="4">
    <source>
        <dbReference type="ARBA" id="ARBA00001947"/>
    </source>
</evidence>
<evidence type="ECO:0000313" key="15">
    <source>
        <dbReference type="EMBL" id="MBU9738709.1"/>
    </source>
</evidence>
<accession>A0A949NGC3</accession>
<dbReference type="GO" id="GO:0019323">
    <property type="term" value="P:pentose catabolic process"/>
    <property type="evidence" value="ECO:0007669"/>
    <property type="project" value="UniProtKB-UniRule"/>
</dbReference>
<comment type="caution">
    <text evidence="15">The sequence shown here is derived from an EMBL/GenBank/DDBJ whole genome shotgun (WGS) entry which is preliminary data.</text>
</comment>
<comment type="cofactor">
    <cofactor evidence="2">
        <name>Mn(2+)</name>
        <dbReference type="ChEBI" id="CHEBI:29035"/>
    </cofactor>
</comment>
<dbReference type="EC" id="5.1.3.1" evidence="7 10"/>
<dbReference type="SUPFAM" id="SSF51366">
    <property type="entry name" value="Ribulose-phoshate binding barrel"/>
    <property type="match status" value="1"/>
</dbReference>
<name>A0A949NGC3_9FIRM</name>
<comment type="cofactor">
    <cofactor evidence="10 13">
        <name>a divalent metal cation</name>
        <dbReference type="ChEBI" id="CHEBI:60240"/>
    </cofactor>
    <text evidence="10 13">Binds 1 divalent metal cation per subunit.</text>
</comment>
<dbReference type="InterPro" id="IPR013785">
    <property type="entry name" value="Aldolase_TIM"/>
</dbReference>
<comment type="cofactor">
    <cofactor evidence="3">
        <name>Co(2+)</name>
        <dbReference type="ChEBI" id="CHEBI:48828"/>
    </cofactor>
</comment>
<dbReference type="PANTHER" id="PTHR11749">
    <property type="entry name" value="RIBULOSE-5-PHOSPHATE-3-EPIMERASE"/>
    <property type="match status" value="1"/>
</dbReference>
<reference evidence="15" key="1">
    <citation type="submission" date="2021-06" db="EMBL/GenBank/DDBJ databases">
        <title>Description of novel taxa of the family Lachnospiraceae.</title>
        <authorList>
            <person name="Chaplin A.V."/>
            <person name="Sokolova S.R."/>
            <person name="Pikina A.P."/>
            <person name="Korzhanova M."/>
            <person name="Belova V."/>
            <person name="Korostin D."/>
            <person name="Efimov B.A."/>
        </authorList>
    </citation>
    <scope>NUCLEOTIDE SEQUENCE</scope>
    <source>
        <strain evidence="15">ASD5720</strain>
    </source>
</reference>
<keyword evidence="8 10" id="KW-0479">Metal-binding</keyword>
<evidence type="ECO:0000256" key="6">
    <source>
        <dbReference type="ARBA" id="ARBA00009541"/>
    </source>
</evidence>
<keyword evidence="13" id="KW-0464">Manganese</keyword>
<comment type="cofactor">
    <cofactor evidence="5">
        <name>Fe(2+)</name>
        <dbReference type="ChEBI" id="CHEBI:29033"/>
    </cofactor>
</comment>
<feature type="binding site" evidence="10 13">
    <location>
        <position position="32"/>
    </location>
    <ligand>
        <name>a divalent metal cation</name>
        <dbReference type="ChEBI" id="CHEBI:60240"/>
    </ligand>
</feature>
<comment type="function">
    <text evidence="10">Catalyzes the reversible epimerization of D-ribulose 5-phosphate to D-xylulose 5-phosphate.</text>
</comment>